<reference evidence="1" key="2">
    <citation type="submission" date="2020-05" db="UniProtKB">
        <authorList>
            <consortium name="EnsemblMetazoa"/>
        </authorList>
    </citation>
    <scope>IDENTIFICATION</scope>
    <source>
        <strain evidence="1">IAEA</strain>
    </source>
</reference>
<dbReference type="EnsemblMetazoa" id="GPAI032933-RA">
    <property type="protein sequence ID" value="GPAI032933-PA"/>
    <property type="gene ID" value="GPAI032933"/>
</dbReference>
<evidence type="ECO:0000313" key="2">
    <source>
        <dbReference type="Proteomes" id="UP000092445"/>
    </source>
</evidence>
<sequence length="105" mass="12128">MKFALNNLGATNTINNKFRRTKDNRNKTAALMLFTSVRCRLTKANPLFLAWESKSLNQLSNSHLKQNYFEVISIGDYRDKYQTICTNHKTQINIPVHNTTQHSIA</sequence>
<name>A0A1B0A318_GLOPL</name>
<organism evidence="1 2">
    <name type="scientific">Glossina pallidipes</name>
    <name type="common">Tsetse fly</name>
    <dbReference type="NCBI Taxonomy" id="7398"/>
    <lineage>
        <taxon>Eukaryota</taxon>
        <taxon>Metazoa</taxon>
        <taxon>Ecdysozoa</taxon>
        <taxon>Arthropoda</taxon>
        <taxon>Hexapoda</taxon>
        <taxon>Insecta</taxon>
        <taxon>Pterygota</taxon>
        <taxon>Neoptera</taxon>
        <taxon>Endopterygota</taxon>
        <taxon>Diptera</taxon>
        <taxon>Brachycera</taxon>
        <taxon>Muscomorpha</taxon>
        <taxon>Hippoboscoidea</taxon>
        <taxon>Glossinidae</taxon>
        <taxon>Glossina</taxon>
    </lineage>
</organism>
<protein>
    <submittedName>
        <fullName evidence="1">Uncharacterized protein</fullName>
    </submittedName>
</protein>
<accession>A0A1B0A318</accession>
<keyword evidence="2" id="KW-1185">Reference proteome</keyword>
<dbReference type="VEuPathDB" id="VectorBase:GPAI032933"/>
<evidence type="ECO:0000313" key="1">
    <source>
        <dbReference type="EnsemblMetazoa" id="GPAI032933-PA"/>
    </source>
</evidence>
<reference evidence="2" key="1">
    <citation type="submission" date="2014-03" db="EMBL/GenBank/DDBJ databases">
        <authorList>
            <person name="Aksoy S."/>
            <person name="Warren W."/>
            <person name="Wilson R.K."/>
        </authorList>
    </citation>
    <scope>NUCLEOTIDE SEQUENCE [LARGE SCALE GENOMIC DNA]</scope>
    <source>
        <strain evidence="2">IAEA</strain>
    </source>
</reference>
<dbReference type="AlphaFoldDB" id="A0A1B0A318"/>
<dbReference type="Proteomes" id="UP000092445">
    <property type="component" value="Unassembled WGS sequence"/>
</dbReference>
<proteinExistence type="predicted"/>